<organism evidence="1">
    <name type="scientific">Arundo donax</name>
    <name type="common">Giant reed</name>
    <name type="synonym">Donax arundinaceus</name>
    <dbReference type="NCBI Taxonomy" id="35708"/>
    <lineage>
        <taxon>Eukaryota</taxon>
        <taxon>Viridiplantae</taxon>
        <taxon>Streptophyta</taxon>
        <taxon>Embryophyta</taxon>
        <taxon>Tracheophyta</taxon>
        <taxon>Spermatophyta</taxon>
        <taxon>Magnoliopsida</taxon>
        <taxon>Liliopsida</taxon>
        <taxon>Poales</taxon>
        <taxon>Poaceae</taxon>
        <taxon>PACMAD clade</taxon>
        <taxon>Arundinoideae</taxon>
        <taxon>Arundineae</taxon>
        <taxon>Arundo</taxon>
    </lineage>
</organism>
<proteinExistence type="predicted"/>
<accession>A0A0A9F3G8</accession>
<name>A0A0A9F3G8_ARUDO</name>
<protein>
    <submittedName>
        <fullName evidence="1">Uncharacterized protein</fullName>
    </submittedName>
</protein>
<sequence>MVVRVSSRVPSTH</sequence>
<evidence type="ECO:0000313" key="1">
    <source>
        <dbReference type="EMBL" id="JAE04651.1"/>
    </source>
</evidence>
<reference evidence="1" key="2">
    <citation type="journal article" date="2015" name="Data Brief">
        <title>Shoot transcriptome of the giant reed, Arundo donax.</title>
        <authorList>
            <person name="Barrero R.A."/>
            <person name="Guerrero F.D."/>
            <person name="Moolhuijzen P."/>
            <person name="Goolsby J.A."/>
            <person name="Tidwell J."/>
            <person name="Bellgard S.E."/>
            <person name="Bellgard M.I."/>
        </authorList>
    </citation>
    <scope>NUCLEOTIDE SEQUENCE</scope>
    <source>
        <tissue evidence="1">Shoot tissue taken approximately 20 cm above the soil surface</tissue>
    </source>
</reference>
<dbReference type="EMBL" id="GBRH01193245">
    <property type="protein sequence ID" value="JAE04651.1"/>
    <property type="molecule type" value="Transcribed_RNA"/>
</dbReference>
<reference evidence="1" key="1">
    <citation type="submission" date="2014-09" db="EMBL/GenBank/DDBJ databases">
        <authorList>
            <person name="Magalhaes I.L.F."/>
            <person name="Oliveira U."/>
            <person name="Santos F.R."/>
            <person name="Vidigal T.H.D.A."/>
            <person name="Brescovit A.D."/>
            <person name="Santos A.J."/>
        </authorList>
    </citation>
    <scope>NUCLEOTIDE SEQUENCE</scope>
    <source>
        <tissue evidence="1">Shoot tissue taken approximately 20 cm above the soil surface</tissue>
    </source>
</reference>